<protein>
    <submittedName>
        <fullName evidence="8">UvrD-helicase domain-containing protein</fullName>
    </submittedName>
</protein>
<dbReference type="Gene3D" id="3.40.50.300">
    <property type="entry name" value="P-loop containing nucleotide triphosphate hydrolases"/>
    <property type="match status" value="1"/>
</dbReference>
<feature type="region of interest" description="Disordered" evidence="6">
    <location>
        <begin position="67"/>
        <end position="87"/>
    </location>
</feature>
<evidence type="ECO:0000313" key="9">
    <source>
        <dbReference type="Proteomes" id="UP000701698"/>
    </source>
</evidence>
<dbReference type="InterPro" id="IPR027417">
    <property type="entry name" value="P-loop_NTPase"/>
</dbReference>
<keyword evidence="1 5" id="KW-0547">Nucleotide-binding</keyword>
<feature type="binding site" evidence="5">
    <location>
        <begin position="25"/>
        <end position="32"/>
    </location>
    <ligand>
        <name>ATP</name>
        <dbReference type="ChEBI" id="CHEBI:30616"/>
    </ligand>
</feature>
<feature type="non-terminal residue" evidence="8">
    <location>
        <position position="87"/>
    </location>
</feature>
<proteinExistence type="predicted"/>
<reference evidence="8" key="2">
    <citation type="journal article" date="2021" name="Microbiome">
        <title>Successional dynamics and alternative stable states in a saline activated sludge microbial community over 9 years.</title>
        <authorList>
            <person name="Wang Y."/>
            <person name="Ye J."/>
            <person name="Ju F."/>
            <person name="Liu L."/>
            <person name="Boyd J.A."/>
            <person name="Deng Y."/>
            <person name="Parks D.H."/>
            <person name="Jiang X."/>
            <person name="Yin X."/>
            <person name="Woodcroft B.J."/>
            <person name="Tyson G.W."/>
            <person name="Hugenholtz P."/>
            <person name="Polz M.F."/>
            <person name="Zhang T."/>
        </authorList>
    </citation>
    <scope>NUCLEOTIDE SEQUENCE</scope>
    <source>
        <strain evidence="8">HKST-UBA01</strain>
    </source>
</reference>
<dbReference type="AlphaFoldDB" id="A0A955LH38"/>
<sequence>MPIRQPNIQQQQAIDSTAATISVIAGPGTGKTFTLTERICSLINQKRVSPKQILAITFTRKARNEMETRLRAKSSDSTPLPYVMTLH</sequence>
<dbReference type="GO" id="GO:0005524">
    <property type="term" value="F:ATP binding"/>
    <property type="evidence" value="ECO:0007669"/>
    <property type="project" value="UniProtKB-UniRule"/>
</dbReference>
<evidence type="ECO:0000256" key="6">
    <source>
        <dbReference type="SAM" id="MobiDB-lite"/>
    </source>
</evidence>
<feature type="domain" description="UvrD-like helicase ATP-binding" evidence="7">
    <location>
        <begin position="4"/>
        <end position="87"/>
    </location>
</feature>
<evidence type="ECO:0000256" key="1">
    <source>
        <dbReference type="ARBA" id="ARBA00022741"/>
    </source>
</evidence>
<dbReference type="GO" id="GO:0000725">
    <property type="term" value="P:recombinational repair"/>
    <property type="evidence" value="ECO:0007669"/>
    <property type="project" value="TreeGrafter"/>
</dbReference>
<dbReference type="PROSITE" id="PS51198">
    <property type="entry name" value="UVRD_HELICASE_ATP_BIND"/>
    <property type="match status" value="1"/>
</dbReference>
<dbReference type="SUPFAM" id="SSF52540">
    <property type="entry name" value="P-loop containing nucleoside triphosphate hydrolases"/>
    <property type="match status" value="1"/>
</dbReference>
<dbReference type="EMBL" id="JAGQKX010000042">
    <property type="protein sequence ID" value="MCA9390187.1"/>
    <property type="molecule type" value="Genomic_DNA"/>
</dbReference>
<reference evidence="8" key="1">
    <citation type="submission" date="2020-04" db="EMBL/GenBank/DDBJ databases">
        <authorList>
            <person name="Zhang T."/>
        </authorList>
    </citation>
    <scope>NUCLEOTIDE SEQUENCE</scope>
    <source>
        <strain evidence="8">HKST-UBA01</strain>
    </source>
</reference>
<dbReference type="GO" id="GO:0016787">
    <property type="term" value="F:hydrolase activity"/>
    <property type="evidence" value="ECO:0007669"/>
    <property type="project" value="UniProtKB-UniRule"/>
</dbReference>
<evidence type="ECO:0000313" key="8">
    <source>
        <dbReference type="EMBL" id="MCA9390187.1"/>
    </source>
</evidence>
<keyword evidence="4 5" id="KW-0067">ATP-binding</keyword>
<gene>
    <name evidence="8" type="ORF">KC571_02180</name>
</gene>
<keyword evidence="3 5" id="KW-0347">Helicase</keyword>
<name>A0A955LH38_UNCKA</name>
<dbReference type="InterPro" id="IPR014016">
    <property type="entry name" value="UvrD-like_ATP-bd"/>
</dbReference>
<dbReference type="Proteomes" id="UP000701698">
    <property type="component" value="Unassembled WGS sequence"/>
</dbReference>
<dbReference type="InterPro" id="IPR000212">
    <property type="entry name" value="DNA_helicase_UvrD/REP"/>
</dbReference>
<dbReference type="GO" id="GO:0003677">
    <property type="term" value="F:DNA binding"/>
    <property type="evidence" value="ECO:0007669"/>
    <property type="project" value="InterPro"/>
</dbReference>
<evidence type="ECO:0000256" key="4">
    <source>
        <dbReference type="ARBA" id="ARBA00022840"/>
    </source>
</evidence>
<organism evidence="8 9">
    <name type="scientific">candidate division WWE3 bacterium</name>
    <dbReference type="NCBI Taxonomy" id="2053526"/>
    <lineage>
        <taxon>Bacteria</taxon>
        <taxon>Katanobacteria</taxon>
    </lineage>
</organism>
<evidence type="ECO:0000259" key="7">
    <source>
        <dbReference type="PROSITE" id="PS51198"/>
    </source>
</evidence>
<dbReference type="GO" id="GO:0043138">
    <property type="term" value="F:3'-5' DNA helicase activity"/>
    <property type="evidence" value="ECO:0007669"/>
    <property type="project" value="TreeGrafter"/>
</dbReference>
<keyword evidence="2 5" id="KW-0378">Hydrolase</keyword>
<dbReference type="PANTHER" id="PTHR11070">
    <property type="entry name" value="UVRD / RECB / PCRA DNA HELICASE FAMILY MEMBER"/>
    <property type="match status" value="1"/>
</dbReference>
<comment type="caution">
    <text evidence="8">The sequence shown here is derived from an EMBL/GenBank/DDBJ whole genome shotgun (WGS) entry which is preliminary data.</text>
</comment>
<dbReference type="PANTHER" id="PTHR11070:SF2">
    <property type="entry name" value="ATP-DEPENDENT DNA HELICASE SRS2"/>
    <property type="match status" value="1"/>
</dbReference>
<evidence type="ECO:0000256" key="5">
    <source>
        <dbReference type="PROSITE-ProRule" id="PRU00560"/>
    </source>
</evidence>
<dbReference type="Pfam" id="PF00580">
    <property type="entry name" value="UvrD-helicase"/>
    <property type="match status" value="1"/>
</dbReference>
<evidence type="ECO:0000256" key="3">
    <source>
        <dbReference type="ARBA" id="ARBA00022806"/>
    </source>
</evidence>
<evidence type="ECO:0000256" key="2">
    <source>
        <dbReference type="ARBA" id="ARBA00022801"/>
    </source>
</evidence>
<accession>A0A955LH38</accession>